<dbReference type="Proteomes" id="UP000282433">
    <property type="component" value="Chromosome"/>
</dbReference>
<gene>
    <name evidence="1" type="ORF">NCTC13635_01296</name>
</gene>
<sequence length="93" mass="10284">MNSPSFRKFNNTFHTLLDLFTPKAQQSSIQVNILTPGKFRMKASAEFKHRCHPSFSGDGSLSWLNHAGNQAKRGTLSCPITSNQGNSLTFGQL</sequence>
<dbReference type="AlphaFoldDB" id="A0A447RKV4"/>
<protein>
    <submittedName>
        <fullName evidence="1">Uncharacterized protein</fullName>
    </submittedName>
</protein>
<evidence type="ECO:0000313" key="1">
    <source>
        <dbReference type="EMBL" id="VEB00426.1"/>
    </source>
</evidence>
<proteinExistence type="predicted"/>
<name>A0A447RKV4_KLEPN</name>
<evidence type="ECO:0000313" key="2">
    <source>
        <dbReference type="Proteomes" id="UP000282433"/>
    </source>
</evidence>
<organism evidence="1 2">
    <name type="scientific">Klebsiella pneumoniae</name>
    <dbReference type="NCBI Taxonomy" id="573"/>
    <lineage>
        <taxon>Bacteria</taxon>
        <taxon>Pseudomonadati</taxon>
        <taxon>Pseudomonadota</taxon>
        <taxon>Gammaproteobacteria</taxon>
        <taxon>Enterobacterales</taxon>
        <taxon>Enterobacteriaceae</taxon>
        <taxon>Klebsiella/Raoultella group</taxon>
        <taxon>Klebsiella</taxon>
        <taxon>Klebsiella pneumoniae complex</taxon>
    </lineage>
</organism>
<accession>A0A447RKV4</accession>
<reference evidence="1 2" key="1">
    <citation type="submission" date="2018-12" db="EMBL/GenBank/DDBJ databases">
        <authorList>
            <consortium name="Pathogen Informatics"/>
        </authorList>
    </citation>
    <scope>NUCLEOTIDE SEQUENCE [LARGE SCALE GENOMIC DNA]</scope>
    <source>
        <strain evidence="1 2">NCTC13635</strain>
    </source>
</reference>
<dbReference type="EMBL" id="LR134162">
    <property type="protein sequence ID" value="VEB00426.1"/>
    <property type="molecule type" value="Genomic_DNA"/>
</dbReference>